<feature type="compositionally biased region" description="Basic and acidic residues" evidence="1">
    <location>
        <begin position="1"/>
        <end position="17"/>
    </location>
</feature>
<dbReference type="EMBL" id="JNBR01002755">
    <property type="protein sequence ID" value="OQR81444.1"/>
    <property type="molecule type" value="Genomic_DNA"/>
</dbReference>
<feature type="compositionally biased region" description="Low complexity" evidence="1">
    <location>
        <begin position="139"/>
        <end position="151"/>
    </location>
</feature>
<feature type="region of interest" description="Disordered" evidence="1">
    <location>
        <begin position="1"/>
        <end position="93"/>
    </location>
</feature>
<dbReference type="AlphaFoldDB" id="A0A1V9Y6W5"/>
<accession>A0A1V9Y6W5</accession>
<dbReference type="Proteomes" id="UP000243579">
    <property type="component" value="Unassembled WGS sequence"/>
</dbReference>
<feature type="compositionally biased region" description="Basic and acidic residues" evidence="1">
    <location>
        <begin position="60"/>
        <end position="78"/>
    </location>
</feature>
<protein>
    <submittedName>
        <fullName evidence="2">Uncharacterized protein</fullName>
    </submittedName>
</protein>
<proteinExistence type="predicted"/>
<feature type="compositionally biased region" description="Acidic residues" evidence="1">
    <location>
        <begin position="44"/>
        <end position="59"/>
    </location>
</feature>
<sequence>PCADHCDPGTDDVHPGTDDINPDTNNLDADTDDVRPGTDHIDPDTYDLESGTDDPDSDANDFRSDANHLESGADDRNPASKTPSPTTALPTMIPLVTTAPVETVSPDINKLIENTPTPSASIFDNGLFGRSSAPPGNATTVPPNEETVPPNDHSDNLNRGKTSGDSIADLKAKATVGTESSSELAVRYV</sequence>
<evidence type="ECO:0000313" key="2">
    <source>
        <dbReference type="EMBL" id="OQR81444.1"/>
    </source>
</evidence>
<comment type="caution">
    <text evidence="2">The sequence shown here is derived from an EMBL/GenBank/DDBJ whole genome shotgun (WGS) entry which is preliminary data.</text>
</comment>
<dbReference type="STRING" id="1202772.A0A1V9Y6W5"/>
<gene>
    <name evidence="2" type="ORF">ACHHYP_16475</name>
</gene>
<evidence type="ECO:0000313" key="3">
    <source>
        <dbReference type="Proteomes" id="UP000243579"/>
    </source>
</evidence>
<name>A0A1V9Y6W5_ACHHY</name>
<feature type="compositionally biased region" description="Polar residues" evidence="1">
    <location>
        <begin position="79"/>
        <end position="89"/>
    </location>
</feature>
<organism evidence="2 3">
    <name type="scientific">Achlya hypogyna</name>
    <name type="common">Oomycete</name>
    <name type="synonym">Protoachlya hypogyna</name>
    <dbReference type="NCBI Taxonomy" id="1202772"/>
    <lineage>
        <taxon>Eukaryota</taxon>
        <taxon>Sar</taxon>
        <taxon>Stramenopiles</taxon>
        <taxon>Oomycota</taxon>
        <taxon>Saprolegniomycetes</taxon>
        <taxon>Saprolegniales</taxon>
        <taxon>Achlyaceae</taxon>
        <taxon>Achlya</taxon>
    </lineage>
</organism>
<feature type="non-terminal residue" evidence="2">
    <location>
        <position position="1"/>
    </location>
</feature>
<feature type="region of interest" description="Disordered" evidence="1">
    <location>
        <begin position="127"/>
        <end position="166"/>
    </location>
</feature>
<reference evidence="2 3" key="1">
    <citation type="journal article" date="2014" name="Genome Biol. Evol.">
        <title>The secreted proteins of Achlya hypogyna and Thraustotheca clavata identify the ancestral oomycete secretome and reveal gene acquisitions by horizontal gene transfer.</title>
        <authorList>
            <person name="Misner I."/>
            <person name="Blouin N."/>
            <person name="Leonard G."/>
            <person name="Richards T.A."/>
            <person name="Lane C.E."/>
        </authorList>
    </citation>
    <scope>NUCLEOTIDE SEQUENCE [LARGE SCALE GENOMIC DNA]</scope>
    <source>
        <strain evidence="2 3">ATCC 48635</strain>
    </source>
</reference>
<keyword evidence="3" id="KW-1185">Reference proteome</keyword>
<feature type="compositionally biased region" description="Basic and acidic residues" evidence="1">
    <location>
        <begin position="32"/>
        <end position="43"/>
    </location>
</feature>
<evidence type="ECO:0000256" key="1">
    <source>
        <dbReference type="SAM" id="MobiDB-lite"/>
    </source>
</evidence>
<feature type="non-terminal residue" evidence="2">
    <location>
        <position position="189"/>
    </location>
</feature>